<dbReference type="InterPro" id="IPR000847">
    <property type="entry name" value="LysR_HTH_N"/>
</dbReference>
<evidence type="ECO:0000256" key="1">
    <source>
        <dbReference type="ARBA" id="ARBA00009437"/>
    </source>
</evidence>
<dbReference type="RefSeq" id="WP_066419669.1">
    <property type="nucleotide sequence ID" value="NZ_FKBS01000029.1"/>
</dbReference>
<dbReference type="OrthoDB" id="8839922at2"/>
<dbReference type="PRINTS" id="PR00039">
    <property type="entry name" value="HTHLYSR"/>
</dbReference>
<keyword evidence="3" id="KW-0238">DNA-binding</keyword>
<dbReference type="GO" id="GO:0003700">
    <property type="term" value="F:DNA-binding transcription factor activity"/>
    <property type="evidence" value="ECO:0007669"/>
    <property type="project" value="InterPro"/>
</dbReference>
<dbReference type="InterPro" id="IPR036388">
    <property type="entry name" value="WH-like_DNA-bd_sf"/>
</dbReference>
<dbReference type="FunFam" id="1.10.10.10:FF:000001">
    <property type="entry name" value="LysR family transcriptional regulator"/>
    <property type="match status" value="1"/>
</dbReference>
<keyword evidence="4" id="KW-0804">Transcription</keyword>
<dbReference type="PROSITE" id="PS50931">
    <property type="entry name" value="HTH_LYSR"/>
    <property type="match status" value="1"/>
</dbReference>
<protein>
    <submittedName>
        <fullName evidence="6">LysR family regulatory protein</fullName>
    </submittedName>
</protein>
<dbReference type="AlphaFoldDB" id="A0A157RAC1"/>
<keyword evidence="2" id="KW-0805">Transcription regulation</keyword>
<gene>
    <name evidence="6" type="primary">cynR_11</name>
    <name evidence="6" type="ORF">SAMEA1982600_04569</name>
</gene>
<dbReference type="SUPFAM" id="SSF53850">
    <property type="entry name" value="Periplasmic binding protein-like II"/>
    <property type="match status" value="1"/>
</dbReference>
<comment type="similarity">
    <text evidence="1">Belongs to the LysR transcriptional regulatory family.</text>
</comment>
<dbReference type="SUPFAM" id="SSF46785">
    <property type="entry name" value="Winged helix' DNA-binding domain"/>
    <property type="match status" value="1"/>
</dbReference>
<evidence type="ECO:0000313" key="6">
    <source>
        <dbReference type="EMBL" id="SAI54985.1"/>
    </source>
</evidence>
<dbReference type="InterPro" id="IPR036390">
    <property type="entry name" value="WH_DNA-bd_sf"/>
</dbReference>
<dbReference type="InterPro" id="IPR005119">
    <property type="entry name" value="LysR_subst-bd"/>
</dbReference>
<dbReference type="Pfam" id="PF03466">
    <property type="entry name" value="LysR_substrate"/>
    <property type="match status" value="1"/>
</dbReference>
<feature type="domain" description="HTH lysR-type" evidence="5">
    <location>
        <begin position="1"/>
        <end position="58"/>
    </location>
</feature>
<accession>A0A157RAC1</accession>
<dbReference type="Gene3D" id="1.10.10.10">
    <property type="entry name" value="Winged helix-like DNA-binding domain superfamily/Winged helix DNA-binding domain"/>
    <property type="match status" value="1"/>
</dbReference>
<sequence length="310" mass="34949">MLNTAFRYFLEVVNAGSLTAAGLRLHVAPSAVSRMIRKLEEEYGVDLFERHGRGMVLTEAGEILATSARRSQLEAEHARMDIFDLRKIGKRLIRISANQAFGIELLPNLIARYQKSEPDVTFNLTLLRASEIHRRIQDGEDDIGFYYSLRPAVDVNLRYSRRMRVLALVRPDHPLAGRPAISLKDVEPYPVGQMSLGTTVRTIVDLCCMQENVALSSTFISNNVTSLQNFCLEREDAVVFFGELTATSVVKTSKLIALQINEPQLHQRHLQIITMEGRELPNSARRFLEMTVEHIEQSSPQPLPYTGDAT</sequence>
<dbReference type="Proteomes" id="UP000077037">
    <property type="component" value="Unassembled WGS sequence"/>
</dbReference>
<reference evidence="6 7" key="1">
    <citation type="submission" date="2016-03" db="EMBL/GenBank/DDBJ databases">
        <authorList>
            <consortium name="Pathogen Informatics"/>
        </authorList>
    </citation>
    <scope>NUCLEOTIDE SEQUENCE [LARGE SCALE GENOMIC DNA]</scope>
    <source>
        <strain evidence="6 7">NCTC13364</strain>
    </source>
</reference>
<dbReference type="PANTHER" id="PTHR30419:SF8">
    <property type="entry name" value="NITROGEN ASSIMILATION TRANSCRIPTIONAL ACTIVATOR-RELATED"/>
    <property type="match status" value="1"/>
</dbReference>
<dbReference type="GO" id="GO:0003677">
    <property type="term" value="F:DNA binding"/>
    <property type="evidence" value="ECO:0007669"/>
    <property type="project" value="UniProtKB-KW"/>
</dbReference>
<dbReference type="EMBL" id="FKBS01000029">
    <property type="protein sequence ID" value="SAI54985.1"/>
    <property type="molecule type" value="Genomic_DNA"/>
</dbReference>
<dbReference type="Pfam" id="PF00126">
    <property type="entry name" value="HTH_1"/>
    <property type="match status" value="1"/>
</dbReference>
<dbReference type="Gene3D" id="3.40.190.290">
    <property type="match status" value="1"/>
</dbReference>
<evidence type="ECO:0000256" key="4">
    <source>
        <dbReference type="ARBA" id="ARBA00023163"/>
    </source>
</evidence>
<name>A0A157RAC1_9BORD</name>
<evidence type="ECO:0000256" key="2">
    <source>
        <dbReference type="ARBA" id="ARBA00023015"/>
    </source>
</evidence>
<evidence type="ECO:0000259" key="5">
    <source>
        <dbReference type="PROSITE" id="PS50931"/>
    </source>
</evidence>
<dbReference type="InterPro" id="IPR050950">
    <property type="entry name" value="HTH-type_LysR_regulators"/>
</dbReference>
<evidence type="ECO:0000256" key="3">
    <source>
        <dbReference type="ARBA" id="ARBA00023125"/>
    </source>
</evidence>
<dbReference type="GO" id="GO:0005829">
    <property type="term" value="C:cytosol"/>
    <property type="evidence" value="ECO:0007669"/>
    <property type="project" value="TreeGrafter"/>
</dbReference>
<proteinExistence type="inferred from homology"/>
<dbReference type="PANTHER" id="PTHR30419">
    <property type="entry name" value="HTH-TYPE TRANSCRIPTIONAL REGULATOR YBHD"/>
    <property type="match status" value="1"/>
</dbReference>
<evidence type="ECO:0000313" key="7">
    <source>
        <dbReference type="Proteomes" id="UP000077037"/>
    </source>
</evidence>
<organism evidence="6 7">
    <name type="scientific">Bordetella ansorpii</name>
    <dbReference type="NCBI Taxonomy" id="288768"/>
    <lineage>
        <taxon>Bacteria</taxon>
        <taxon>Pseudomonadati</taxon>
        <taxon>Pseudomonadota</taxon>
        <taxon>Betaproteobacteria</taxon>
        <taxon>Burkholderiales</taxon>
        <taxon>Alcaligenaceae</taxon>
        <taxon>Bordetella</taxon>
    </lineage>
</organism>